<dbReference type="Proteomes" id="UP000747542">
    <property type="component" value="Unassembled WGS sequence"/>
</dbReference>
<dbReference type="Pfam" id="PF15879">
    <property type="entry name" value="MWFE"/>
    <property type="match status" value="1"/>
</dbReference>
<feature type="transmembrane region" description="Helical" evidence="1">
    <location>
        <begin position="6"/>
        <end position="26"/>
    </location>
</feature>
<proteinExistence type="predicted"/>
<evidence type="ECO:0000256" key="1">
    <source>
        <dbReference type="SAM" id="Phobius"/>
    </source>
</evidence>
<dbReference type="EMBL" id="JAHLQT010016362">
    <property type="protein sequence ID" value="KAG7169485.1"/>
    <property type="molecule type" value="Genomic_DNA"/>
</dbReference>
<protein>
    <submittedName>
        <fullName evidence="2">NADH dehydrogenase [ubiquinone] 1 alpha subcomplex subunit 1-like</fullName>
    </submittedName>
</protein>
<dbReference type="InterPro" id="IPR017384">
    <property type="entry name" value="NADH_Ub_cplx-1_asu_su-1"/>
</dbReference>
<organism evidence="2 3">
    <name type="scientific">Homarus americanus</name>
    <name type="common">American lobster</name>
    <dbReference type="NCBI Taxonomy" id="6706"/>
    <lineage>
        <taxon>Eukaryota</taxon>
        <taxon>Metazoa</taxon>
        <taxon>Ecdysozoa</taxon>
        <taxon>Arthropoda</taxon>
        <taxon>Crustacea</taxon>
        <taxon>Multicrustacea</taxon>
        <taxon>Malacostraca</taxon>
        <taxon>Eumalacostraca</taxon>
        <taxon>Eucarida</taxon>
        <taxon>Decapoda</taxon>
        <taxon>Pleocyemata</taxon>
        <taxon>Astacidea</taxon>
        <taxon>Nephropoidea</taxon>
        <taxon>Nephropidae</taxon>
        <taxon>Homarus</taxon>
    </lineage>
</organism>
<accession>A0A8J5K441</accession>
<keyword evidence="1" id="KW-0812">Transmembrane</keyword>
<dbReference type="AlphaFoldDB" id="A0A8J5K441"/>
<keyword evidence="3" id="KW-1185">Reference proteome</keyword>
<comment type="caution">
    <text evidence="2">The sequence shown here is derived from an EMBL/GenBank/DDBJ whole genome shotgun (WGS) entry which is preliminary data.</text>
</comment>
<evidence type="ECO:0000313" key="3">
    <source>
        <dbReference type="Proteomes" id="UP000747542"/>
    </source>
</evidence>
<keyword evidence="1" id="KW-1133">Transmembrane helix</keyword>
<gene>
    <name evidence="2" type="primary">Ndufa1-L</name>
    <name evidence="2" type="ORF">Hamer_G025148</name>
</gene>
<keyword evidence="1" id="KW-0472">Membrane</keyword>
<evidence type="ECO:0000313" key="2">
    <source>
        <dbReference type="EMBL" id="KAG7169485.1"/>
    </source>
</evidence>
<name>A0A8J5K441_HOMAM</name>
<sequence>MWYNIIPSFAIVTGALGLPALIIAGLHKLAYNNRDLQYQTQRFMFLRDERISGSAFKPVGLENIPDEPSE</sequence>
<reference evidence="2" key="1">
    <citation type="journal article" date="2021" name="Sci. Adv.">
        <title>The American lobster genome reveals insights on longevity, neural, and immune adaptations.</title>
        <authorList>
            <person name="Polinski J.M."/>
            <person name="Zimin A.V."/>
            <person name="Clark K.F."/>
            <person name="Kohn A.B."/>
            <person name="Sadowski N."/>
            <person name="Timp W."/>
            <person name="Ptitsyn A."/>
            <person name="Khanna P."/>
            <person name="Romanova D.Y."/>
            <person name="Williams P."/>
            <person name="Greenwood S.J."/>
            <person name="Moroz L.L."/>
            <person name="Walt D.R."/>
            <person name="Bodnar A.G."/>
        </authorList>
    </citation>
    <scope>NUCLEOTIDE SEQUENCE</scope>
    <source>
        <strain evidence="2">GMGI-L3</strain>
    </source>
</reference>